<sequence length="92" mass="10170">MLFDFADIESFDPDGKVNYMELNADDGCSYRKGKNAGNWADEWLARHPDQKMALPASAAHSRPLNAALKGRAFWYLLARLAGWNGVAGRGGR</sequence>
<proteinExistence type="predicted"/>
<evidence type="ECO:0000313" key="1">
    <source>
        <dbReference type="EMBL" id="MPM34696.1"/>
    </source>
</evidence>
<reference evidence="1" key="1">
    <citation type="submission" date="2019-08" db="EMBL/GenBank/DDBJ databases">
        <authorList>
            <person name="Kucharzyk K."/>
            <person name="Murdoch R.W."/>
            <person name="Higgins S."/>
            <person name="Loffler F."/>
        </authorList>
    </citation>
    <scope>NUCLEOTIDE SEQUENCE</scope>
</reference>
<name>A0A644Z1I6_9ZZZZ</name>
<dbReference type="AlphaFoldDB" id="A0A644Z1I6"/>
<comment type="caution">
    <text evidence="1">The sequence shown here is derived from an EMBL/GenBank/DDBJ whole genome shotgun (WGS) entry which is preliminary data.</text>
</comment>
<organism evidence="1">
    <name type="scientific">bioreactor metagenome</name>
    <dbReference type="NCBI Taxonomy" id="1076179"/>
    <lineage>
        <taxon>unclassified sequences</taxon>
        <taxon>metagenomes</taxon>
        <taxon>ecological metagenomes</taxon>
    </lineage>
</organism>
<dbReference type="EMBL" id="VSSQ01007051">
    <property type="protein sequence ID" value="MPM34696.1"/>
    <property type="molecule type" value="Genomic_DNA"/>
</dbReference>
<accession>A0A644Z1I6</accession>
<protein>
    <submittedName>
        <fullName evidence="1">Uncharacterized protein</fullName>
    </submittedName>
</protein>
<gene>
    <name evidence="1" type="ORF">SDC9_81283</name>
</gene>